<evidence type="ECO:0000256" key="1">
    <source>
        <dbReference type="ARBA" id="ARBA00022679"/>
    </source>
</evidence>
<evidence type="ECO:0000256" key="2">
    <source>
        <dbReference type="SAM" id="Phobius"/>
    </source>
</evidence>
<dbReference type="Proteomes" id="UP000663828">
    <property type="component" value="Unassembled WGS sequence"/>
</dbReference>
<keyword evidence="2" id="KW-1133">Transmembrane helix</keyword>
<dbReference type="PANTHER" id="PTHR32385:SF15">
    <property type="entry name" value="INOSITOL PHOSPHOCERAMIDE MANNOSYLTRANSFERASE 1"/>
    <property type="match status" value="1"/>
</dbReference>
<dbReference type="GO" id="GO:0051999">
    <property type="term" value="P:mannosyl-inositol phosphorylceramide biosynthetic process"/>
    <property type="evidence" value="ECO:0007669"/>
    <property type="project" value="TreeGrafter"/>
</dbReference>
<dbReference type="InterPro" id="IPR051706">
    <property type="entry name" value="Glycosyltransferase_domain"/>
</dbReference>
<sequence length="237" mass="27816">MWKTSNLSSYPIKNSHDVWKRFPLNYEIHLWTDDQIEKLISTAEYQYLYPVYKSYLYSIQRCDLARLVVLHAFGGIYADLDVYPHEKHIEKLVFNNASFIIGRSSTDDIVVNHFMISEKYSTIVEKILRSYPRKTLLNTIYLVPYLEVFSTGSIFLTSILRKLGQTEGLMILSKDDLAEYIYHDAGRSWHFLDGRFFNQFDADPLTAVTTIFAVVVVCFLIASIFFFIKYYRTFRAL</sequence>
<dbReference type="Pfam" id="PF04488">
    <property type="entry name" value="Gly_transf_sug"/>
    <property type="match status" value="1"/>
</dbReference>
<dbReference type="GO" id="GO:0016020">
    <property type="term" value="C:membrane"/>
    <property type="evidence" value="ECO:0007669"/>
    <property type="project" value="GOC"/>
</dbReference>
<proteinExistence type="predicted"/>
<keyword evidence="2" id="KW-0812">Transmembrane</keyword>
<feature type="transmembrane region" description="Helical" evidence="2">
    <location>
        <begin position="136"/>
        <end position="160"/>
    </location>
</feature>
<comment type="caution">
    <text evidence="3">The sequence shown here is derived from an EMBL/GenBank/DDBJ whole genome shotgun (WGS) entry which is preliminary data.</text>
</comment>
<dbReference type="AlphaFoldDB" id="A0A815YX69"/>
<dbReference type="InterPro" id="IPR029044">
    <property type="entry name" value="Nucleotide-diphossugar_trans"/>
</dbReference>
<organism evidence="3 4">
    <name type="scientific">Adineta ricciae</name>
    <name type="common">Rotifer</name>
    <dbReference type="NCBI Taxonomy" id="249248"/>
    <lineage>
        <taxon>Eukaryota</taxon>
        <taxon>Metazoa</taxon>
        <taxon>Spiralia</taxon>
        <taxon>Gnathifera</taxon>
        <taxon>Rotifera</taxon>
        <taxon>Eurotatoria</taxon>
        <taxon>Bdelloidea</taxon>
        <taxon>Adinetida</taxon>
        <taxon>Adinetidae</taxon>
        <taxon>Adineta</taxon>
    </lineage>
</organism>
<dbReference type="InterPro" id="IPR007577">
    <property type="entry name" value="GlycoTrfase_DXD_sugar-bd_CS"/>
</dbReference>
<keyword evidence="2" id="KW-0472">Membrane</keyword>
<keyword evidence="1" id="KW-0808">Transferase</keyword>
<dbReference type="Gene3D" id="3.90.550.20">
    <property type="match status" value="1"/>
</dbReference>
<feature type="transmembrane region" description="Helical" evidence="2">
    <location>
        <begin position="205"/>
        <end position="228"/>
    </location>
</feature>
<protein>
    <submittedName>
        <fullName evidence="3">Uncharacterized protein</fullName>
    </submittedName>
</protein>
<dbReference type="SUPFAM" id="SSF53448">
    <property type="entry name" value="Nucleotide-diphospho-sugar transferases"/>
    <property type="match status" value="1"/>
</dbReference>
<reference evidence="3" key="1">
    <citation type="submission" date="2021-02" db="EMBL/GenBank/DDBJ databases">
        <authorList>
            <person name="Nowell W R."/>
        </authorList>
    </citation>
    <scope>NUCLEOTIDE SEQUENCE</scope>
</reference>
<dbReference type="GO" id="GO:0000030">
    <property type="term" value="F:mannosyltransferase activity"/>
    <property type="evidence" value="ECO:0007669"/>
    <property type="project" value="TreeGrafter"/>
</dbReference>
<keyword evidence="4" id="KW-1185">Reference proteome</keyword>
<evidence type="ECO:0000313" key="3">
    <source>
        <dbReference type="EMBL" id="CAF1576030.1"/>
    </source>
</evidence>
<dbReference type="EMBL" id="CAJNOR010005782">
    <property type="protein sequence ID" value="CAF1576030.1"/>
    <property type="molecule type" value="Genomic_DNA"/>
</dbReference>
<dbReference type="PANTHER" id="PTHR32385">
    <property type="entry name" value="MANNOSYL PHOSPHORYLINOSITOL CERAMIDE SYNTHASE"/>
    <property type="match status" value="1"/>
</dbReference>
<evidence type="ECO:0000313" key="4">
    <source>
        <dbReference type="Proteomes" id="UP000663828"/>
    </source>
</evidence>
<name>A0A815YX69_ADIRI</name>
<gene>
    <name evidence="3" type="ORF">XAT740_LOCUS44967</name>
</gene>
<accession>A0A815YX69</accession>